<keyword evidence="3" id="KW-1185">Reference proteome</keyword>
<gene>
    <name evidence="2" type="ORF">HAX54_020954</name>
</gene>
<name>A0ABS8UU00_DATST</name>
<evidence type="ECO:0000313" key="3">
    <source>
        <dbReference type="Proteomes" id="UP000823775"/>
    </source>
</evidence>
<dbReference type="EMBL" id="JACEIK010002514">
    <property type="protein sequence ID" value="MCD9637585.1"/>
    <property type="molecule type" value="Genomic_DNA"/>
</dbReference>
<organism evidence="2 3">
    <name type="scientific">Datura stramonium</name>
    <name type="common">Jimsonweed</name>
    <name type="synonym">Common thornapple</name>
    <dbReference type="NCBI Taxonomy" id="4076"/>
    <lineage>
        <taxon>Eukaryota</taxon>
        <taxon>Viridiplantae</taxon>
        <taxon>Streptophyta</taxon>
        <taxon>Embryophyta</taxon>
        <taxon>Tracheophyta</taxon>
        <taxon>Spermatophyta</taxon>
        <taxon>Magnoliopsida</taxon>
        <taxon>eudicotyledons</taxon>
        <taxon>Gunneridae</taxon>
        <taxon>Pentapetalae</taxon>
        <taxon>asterids</taxon>
        <taxon>lamiids</taxon>
        <taxon>Solanales</taxon>
        <taxon>Solanaceae</taxon>
        <taxon>Solanoideae</taxon>
        <taxon>Datureae</taxon>
        <taxon>Datura</taxon>
    </lineage>
</organism>
<accession>A0ABS8UU00</accession>
<comment type="caution">
    <text evidence="2">The sequence shown here is derived from an EMBL/GenBank/DDBJ whole genome shotgun (WGS) entry which is preliminary data.</text>
</comment>
<feature type="domain" description="Putative plant transposon protein" evidence="1">
    <location>
        <begin position="1"/>
        <end position="144"/>
    </location>
</feature>
<proteinExistence type="predicted"/>
<evidence type="ECO:0000259" key="1">
    <source>
        <dbReference type="Pfam" id="PF20167"/>
    </source>
</evidence>
<dbReference type="Proteomes" id="UP000823775">
    <property type="component" value="Unassembled WGS sequence"/>
</dbReference>
<reference evidence="2 3" key="1">
    <citation type="journal article" date="2021" name="BMC Genomics">
        <title>Datura genome reveals duplications of psychoactive alkaloid biosynthetic genes and high mutation rate following tissue culture.</title>
        <authorList>
            <person name="Rajewski A."/>
            <person name="Carter-House D."/>
            <person name="Stajich J."/>
            <person name="Litt A."/>
        </authorList>
    </citation>
    <scope>NUCLEOTIDE SEQUENCE [LARGE SCALE GENOMIC DNA]</scope>
    <source>
        <strain evidence="2">AR-01</strain>
    </source>
</reference>
<dbReference type="Pfam" id="PF20167">
    <property type="entry name" value="Transposase_32"/>
    <property type="match status" value="1"/>
</dbReference>
<evidence type="ECO:0000313" key="2">
    <source>
        <dbReference type="EMBL" id="MCD9637585.1"/>
    </source>
</evidence>
<protein>
    <recommendedName>
        <fullName evidence="1">Putative plant transposon protein domain-containing protein</fullName>
    </recommendedName>
</protein>
<dbReference type="InterPro" id="IPR046796">
    <property type="entry name" value="Transposase_32_dom"/>
</dbReference>
<sequence>MVHEFYANNIAILEGLYKMGQKPAKMCVQGHISVHGEIVDISEETINRMLDGSDFMPPTSIIEFEYRIREQHNQCRWLAQVLTDGGDNTSTEHRATLIASLTSGFPLNIGEIIIEEIMCRVVKLSVSLPFPCLITRLCREAHVPILARINMETYTTKNGQTARVTKITTDPAGEATRAKLVCHVAPIPTYTRSTSGAAATQLRVESTKISFAMTQSSLYAFTTANFARMVRKENRQEMQLKLFTKKLGLFVDQDITTTLDPYKNRHAHIDDVEARVNDGMKDLTVPDLARFVAELIKAQEDILKLQHEHQPQDFSNLEFEELQDDVPFIDLLGEQPKVAGKHP</sequence>